<sequence length="116" mass="13156">MCNPCCLIVGYNTRSDVIDTPNGYSELPEKIICPYCSTITKAVYRRDDYIFTICFIPTCPCCSSSPYISCQNCMRHLPTIRGNPCRSCHVSRPFEAEYCPNCGTKCYGEVRNLRVN</sequence>
<feature type="domain" description="Zinc-ribbon 15" evidence="1">
    <location>
        <begin position="31"/>
        <end position="103"/>
    </location>
</feature>
<dbReference type="AlphaFoldDB" id="A0A0F9YQ46"/>
<comment type="caution">
    <text evidence="2">The sequence shown here is derived from an EMBL/GenBank/DDBJ whole genome shotgun (WGS) entry which is preliminary data.</text>
</comment>
<dbReference type="VEuPathDB" id="MicrosporidiaDB:G9O61_00g021750"/>
<dbReference type="EMBL" id="JPQZ01000045">
    <property type="protein sequence ID" value="KKO74787.1"/>
    <property type="molecule type" value="Genomic_DNA"/>
</dbReference>
<dbReference type="VEuPathDB" id="MicrosporidiaDB:AAJ76_450009522"/>
<reference evidence="2 3" key="1">
    <citation type="journal article" date="2015" name="Environ. Microbiol.">
        <title>Genome analyses suggest the presence of polyploidy and recent human-driven expansions in eight global populations of the honeybee pathogen Nosema ceranae.</title>
        <authorList>
            <person name="Pelin A."/>
            <person name="Selman M."/>
            <person name="Aris-Brosou S."/>
            <person name="Farinelli L."/>
            <person name="Corradi N."/>
        </authorList>
    </citation>
    <scope>NUCLEOTIDE SEQUENCE [LARGE SCALE GENOMIC DNA]</scope>
    <source>
        <strain evidence="2 3">PA08 1199</strain>
    </source>
</reference>
<dbReference type="InterPro" id="IPR031493">
    <property type="entry name" value="Zinc_ribbon_15"/>
</dbReference>
<gene>
    <name evidence="2" type="ORF">AAJ76_450009522</name>
</gene>
<dbReference type="RefSeq" id="XP_024330529.1">
    <property type="nucleotide sequence ID" value="XM_024475688.1"/>
</dbReference>
<proteinExistence type="predicted"/>
<evidence type="ECO:0000313" key="3">
    <source>
        <dbReference type="Proteomes" id="UP000034350"/>
    </source>
</evidence>
<organism evidence="2 3">
    <name type="scientific">Vairimorpha ceranae</name>
    <dbReference type="NCBI Taxonomy" id="40302"/>
    <lineage>
        <taxon>Eukaryota</taxon>
        <taxon>Fungi</taxon>
        <taxon>Fungi incertae sedis</taxon>
        <taxon>Microsporidia</taxon>
        <taxon>Nosematidae</taxon>
        <taxon>Vairimorpha</taxon>
    </lineage>
</organism>
<dbReference type="OrthoDB" id="2186471at2759"/>
<dbReference type="GeneID" id="36320635"/>
<dbReference type="Pfam" id="PF17032">
    <property type="entry name" value="Zn_ribbon_15"/>
    <property type="match status" value="1"/>
</dbReference>
<accession>A0A0F9YQ46</accession>
<evidence type="ECO:0000313" key="2">
    <source>
        <dbReference type="EMBL" id="KKO74787.1"/>
    </source>
</evidence>
<evidence type="ECO:0000259" key="1">
    <source>
        <dbReference type="Pfam" id="PF17032"/>
    </source>
</evidence>
<keyword evidence="3" id="KW-1185">Reference proteome</keyword>
<protein>
    <recommendedName>
        <fullName evidence="1">Zinc-ribbon 15 domain-containing protein</fullName>
    </recommendedName>
</protein>
<name>A0A0F9YQ46_9MICR</name>
<dbReference type="Proteomes" id="UP000034350">
    <property type="component" value="Unassembled WGS sequence"/>
</dbReference>